<evidence type="ECO:0000256" key="4">
    <source>
        <dbReference type="ARBA" id="ARBA00022692"/>
    </source>
</evidence>
<evidence type="ECO:0008006" key="10">
    <source>
        <dbReference type="Google" id="ProtNLM"/>
    </source>
</evidence>
<evidence type="ECO:0000256" key="7">
    <source>
        <dbReference type="SAM" id="Phobius"/>
    </source>
</evidence>
<dbReference type="NCBIfam" id="TIGR03927">
    <property type="entry name" value="T7SS_EssA_Firm"/>
    <property type="match status" value="1"/>
</dbReference>
<sequence>MKLIKKTLLVIILFLVCLGPETVFAGASIRELAPNLYEENQIKESTEYLQEESLSGKKKRLPEEQKDLTFTKTGDNQLEDLQDDLFDQSVKVDNSTASKAKTMGLFAAGREENLAAANDEDQNRNTSGFSISVIYSGLIILGVAVLLALLIPGMRKNKSTINSHS</sequence>
<keyword evidence="9" id="KW-1185">Reference proteome</keyword>
<reference evidence="8 9" key="1">
    <citation type="submission" date="2016-04" db="EMBL/GenBank/DDBJ databases">
        <title>Complete genome sequence of Fictibacillus phosphorivorans G25-29, a strain toxic to nematodes.</title>
        <authorList>
            <person name="Zheng Z."/>
        </authorList>
    </citation>
    <scope>NUCLEOTIDE SEQUENCE [LARGE SCALE GENOMIC DNA]</scope>
    <source>
        <strain evidence="8 9">G25-29</strain>
    </source>
</reference>
<comment type="subcellular location">
    <subcellularLocation>
        <location evidence="1">Cell membrane</location>
        <topology evidence="1">Single-pass membrane protein</topology>
    </subcellularLocation>
</comment>
<organism evidence="8 9">
    <name type="scientific">Fictibacillus phosphorivorans</name>
    <dbReference type="NCBI Taxonomy" id="1221500"/>
    <lineage>
        <taxon>Bacteria</taxon>
        <taxon>Bacillati</taxon>
        <taxon>Bacillota</taxon>
        <taxon>Bacilli</taxon>
        <taxon>Bacillales</taxon>
        <taxon>Fictibacillaceae</taxon>
        <taxon>Fictibacillus</taxon>
    </lineage>
</organism>
<protein>
    <recommendedName>
        <fullName evidence="10">Type VII secretion protein EssA</fullName>
    </recommendedName>
</protein>
<name>A0A168VRD8_9BACL</name>
<evidence type="ECO:0000256" key="3">
    <source>
        <dbReference type="ARBA" id="ARBA00022475"/>
    </source>
</evidence>
<dbReference type="EMBL" id="CP015378">
    <property type="protein sequence ID" value="ANC75679.1"/>
    <property type="molecule type" value="Genomic_DNA"/>
</dbReference>
<evidence type="ECO:0000313" key="8">
    <source>
        <dbReference type="EMBL" id="ANC75679.1"/>
    </source>
</evidence>
<dbReference type="RefSeq" id="WP_066390971.1">
    <property type="nucleotide sequence ID" value="NZ_CP015378.1"/>
</dbReference>
<gene>
    <name evidence="8" type="ORF">ABE65_002025</name>
</gene>
<dbReference type="Proteomes" id="UP000076623">
    <property type="component" value="Chromosome"/>
</dbReference>
<feature type="transmembrane region" description="Helical" evidence="7">
    <location>
        <begin position="129"/>
        <end position="151"/>
    </location>
</feature>
<dbReference type="STRING" id="1221500.ABE65_002025"/>
<keyword evidence="4 7" id="KW-0812">Transmembrane</keyword>
<proteinExistence type="inferred from homology"/>
<evidence type="ECO:0000313" key="9">
    <source>
        <dbReference type="Proteomes" id="UP000076623"/>
    </source>
</evidence>
<dbReference type="InterPro" id="IPR018920">
    <property type="entry name" value="EssA/YueC"/>
</dbReference>
<evidence type="ECO:0000256" key="1">
    <source>
        <dbReference type="ARBA" id="ARBA00004162"/>
    </source>
</evidence>
<dbReference type="KEGG" id="fpn:ABE65_002025"/>
<evidence type="ECO:0000256" key="6">
    <source>
        <dbReference type="ARBA" id="ARBA00023136"/>
    </source>
</evidence>
<dbReference type="InterPro" id="IPR034026">
    <property type="entry name" value="EssA"/>
</dbReference>
<accession>A0A168VRD8</accession>
<comment type="similarity">
    <text evidence="2">Belongs to the EssA family.</text>
</comment>
<dbReference type="AlphaFoldDB" id="A0A168VRD8"/>
<keyword evidence="3" id="KW-1003">Cell membrane</keyword>
<dbReference type="GO" id="GO:0005886">
    <property type="term" value="C:plasma membrane"/>
    <property type="evidence" value="ECO:0007669"/>
    <property type="project" value="UniProtKB-SubCell"/>
</dbReference>
<keyword evidence="5 7" id="KW-1133">Transmembrane helix</keyword>
<evidence type="ECO:0000256" key="5">
    <source>
        <dbReference type="ARBA" id="ARBA00022989"/>
    </source>
</evidence>
<keyword evidence="6 7" id="KW-0472">Membrane</keyword>
<dbReference type="Pfam" id="PF10661">
    <property type="entry name" value="EssA"/>
    <property type="match status" value="1"/>
</dbReference>
<evidence type="ECO:0000256" key="2">
    <source>
        <dbReference type="ARBA" id="ARBA00008570"/>
    </source>
</evidence>